<dbReference type="PRINTS" id="PR00502">
    <property type="entry name" value="NUDIXFAMILY"/>
</dbReference>
<dbReference type="InterPro" id="IPR020084">
    <property type="entry name" value="NUDIX_hydrolase_CS"/>
</dbReference>
<keyword evidence="11" id="KW-1185">Reference proteome</keyword>
<keyword evidence="5 8" id="KW-0378">Hydrolase</keyword>
<evidence type="ECO:0000256" key="2">
    <source>
        <dbReference type="ARBA" id="ARBA00001946"/>
    </source>
</evidence>
<dbReference type="PROSITE" id="PS51462">
    <property type="entry name" value="NUDIX"/>
    <property type="match status" value="1"/>
</dbReference>
<dbReference type="KEGG" id="ncb:C0V82_04235"/>
<sequence>MRNDDPDANPWRTLTRRPVYENPWIRVDHHEVLKPSGDPGIYGLVHFQNHAVGVVPVAADGTTWLVGQYRYPLNRYSWEIPEGGVPAGEDPTTGARRELREETGLTAACMIPIIPRVALSNSVSDEEGTLYVAWDLTEGEAEPDDTEQLRLRRLPLRTALDMALSGEITDSLSLLALLRLPLLLKGADTPADLRAALVKGLG</sequence>
<dbReference type="SUPFAM" id="SSF55811">
    <property type="entry name" value="Nudix"/>
    <property type="match status" value="1"/>
</dbReference>
<evidence type="ECO:0000313" key="11">
    <source>
        <dbReference type="Proteomes" id="UP000234752"/>
    </source>
</evidence>
<organism evidence="10 11">
    <name type="scientific">Niveispirillum cyanobacteriorum</name>
    <dbReference type="NCBI Taxonomy" id="1612173"/>
    <lineage>
        <taxon>Bacteria</taxon>
        <taxon>Pseudomonadati</taxon>
        <taxon>Pseudomonadota</taxon>
        <taxon>Alphaproteobacteria</taxon>
        <taxon>Rhodospirillales</taxon>
        <taxon>Azospirillaceae</taxon>
        <taxon>Niveispirillum</taxon>
    </lineage>
</organism>
<dbReference type="GO" id="GO:0006753">
    <property type="term" value="P:nucleoside phosphate metabolic process"/>
    <property type="evidence" value="ECO:0007669"/>
    <property type="project" value="TreeGrafter"/>
</dbReference>
<evidence type="ECO:0000256" key="1">
    <source>
        <dbReference type="ARBA" id="ARBA00000847"/>
    </source>
</evidence>
<dbReference type="RefSeq" id="WP_102111252.1">
    <property type="nucleotide sequence ID" value="NZ_BMGN01000003.1"/>
</dbReference>
<evidence type="ECO:0000259" key="9">
    <source>
        <dbReference type="PROSITE" id="PS51462"/>
    </source>
</evidence>
<evidence type="ECO:0000256" key="4">
    <source>
        <dbReference type="ARBA" id="ARBA00016377"/>
    </source>
</evidence>
<dbReference type="AlphaFoldDB" id="A0A2K9NBG9"/>
<dbReference type="Gene3D" id="3.90.79.10">
    <property type="entry name" value="Nucleoside Triphosphate Pyrophosphohydrolase"/>
    <property type="match status" value="1"/>
</dbReference>
<dbReference type="InterPro" id="IPR020476">
    <property type="entry name" value="Nudix_hydrolase"/>
</dbReference>
<evidence type="ECO:0000313" key="10">
    <source>
        <dbReference type="EMBL" id="AUN29525.1"/>
    </source>
</evidence>
<dbReference type="InterPro" id="IPR000086">
    <property type="entry name" value="NUDIX_hydrolase_dom"/>
</dbReference>
<name>A0A2K9NBG9_9PROT</name>
<dbReference type="Pfam" id="PF00293">
    <property type="entry name" value="NUDIX"/>
    <property type="match status" value="1"/>
</dbReference>
<comment type="cofactor">
    <cofactor evidence="2">
        <name>Mg(2+)</name>
        <dbReference type="ChEBI" id="CHEBI:18420"/>
    </cofactor>
</comment>
<evidence type="ECO:0000256" key="3">
    <source>
        <dbReference type="ARBA" id="ARBA00007275"/>
    </source>
</evidence>
<accession>A0A2K9NBG9</accession>
<dbReference type="PANTHER" id="PTHR11839">
    <property type="entry name" value="UDP/ADP-SUGAR PYROPHOSPHATASE"/>
    <property type="match status" value="1"/>
</dbReference>
<evidence type="ECO:0000256" key="5">
    <source>
        <dbReference type="ARBA" id="ARBA00022801"/>
    </source>
</evidence>
<dbReference type="CDD" id="cd24161">
    <property type="entry name" value="NUDIX_ADPRase_Ndx2"/>
    <property type="match status" value="1"/>
</dbReference>
<dbReference type="InterPro" id="IPR015797">
    <property type="entry name" value="NUDIX_hydrolase-like_dom_sf"/>
</dbReference>
<evidence type="ECO:0000256" key="6">
    <source>
        <dbReference type="ARBA" id="ARBA00032162"/>
    </source>
</evidence>
<comment type="similarity">
    <text evidence="3">Belongs to the Nudix hydrolase family. NudK subfamily.</text>
</comment>
<dbReference type="GO" id="GO:0019693">
    <property type="term" value="P:ribose phosphate metabolic process"/>
    <property type="evidence" value="ECO:0007669"/>
    <property type="project" value="TreeGrafter"/>
</dbReference>
<proteinExistence type="inferred from homology"/>
<dbReference type="GO" id="GO:0016462">
    <property type="term" value="F:pyrophosphatase activity"/>
    <property type="evidence" value="ECO:0007669"/>
    <property type="project" value="UniProtKB-ARBA"/>
</dbReference>
<dbReference type="PROSITE" id="PS00893">
    <property type="entry name" value="NUDIX_BOX"/>
    <property type="match status" value="1"/>
</dbReference>
<evidence type="ECO:0000256" key="7">
    <source>
        <dbReference type="ARBA" id="ARBA00032272"/>
    </source>
</evidence>
<evidence type="ECO:0000256" key="8">
    <source>
        <dbReference type="RuleBase" id="RU003476"/>
    </source>
</evidence>
<reference evidence="10 11" key="1">
    <citation type="submission" date="2017-12" db="EMBL/GenBank/DDBJ databases">
        <title>Genomes of bacteria within cyanobacterial aggregates.</title>
        <authorList>
            <person name="Cai H."/>
        </authorList>
    </citation>
    <scope>NUCLEOTIDE SEQUENCE [LARGE SCALE GENOMIC DNA]</scope>
    <source>
        <strain evidence="10 11">TH16</strain>
    </source>
</reference>
<dbReference type="Proteomes" id="UP000234752">
    <property type="component" value="Chromosome eg_1"/>
</dbReference>
<gene>
    <name evidence="10" type="ORF">C0V82_04235</name>
</gene>
<dbReference type="OrthoDB" id="177518at2"/>
<dbReference type="EMBL" id="CP025611">
    <property type="protein sequence ID" value="AUN29525.1"/>
    <property type="molecule type" value="Genomic_DNA"/>
</dbReference>
<protein>
    <recommendedName>
        <fullName evidence="4">GDP-mannose pyrophosphatase</fullName>
    </recommendedName>
    <alternativeName>
        <fullName evidence="6">GDP-mannose hydrolase</fullName>
    </alternativeName>
    <alternativeName>
        <fullName evidence="7">GDPMK</fullName>
    </alternativeName>
</protein>
<dbReference type="PANTHER" id="PTHR11839:SF18">
    <property type="entry name" value="NUDIX HYDROLASE DOMAIN-CONTAINING PROTEIN"/>
    <property type="match status" value="1"/>
</dbReference>
<dbReference type="GO" id="GO:0005829">
    <property type="term" value="C:cytosol"/>
    <property type="evidence" value="ECO:0007669"/>
    <property type="project" value="TreeGrafter"/>
</dbReference>
<comment type="catalytic activity">
    <reaction evidence="1">
        <text>GDP-alpha-D-mannose + H2O = alpha-D-mannose 1-phosphate + GMP + 2 H(+)</text>
        <dbReference type="Rhea" id="RHEA:27978"/>
        <dbReference type="ChEBI" id="CHEBI:15377"/>
        <dbReference type="ChEBI" id="CHEBI:15378"/>
        <dbReference type="ChEBI" id="CHEBI:57527"/>
        <dbReference type="ChEBI" id="CHEBI:58115"/>
        <dbReference type="ChEBI" id="CHEBI:58409"/>
    </reaction>
</comment>
<feature type="domain" description="Nudix hydrolase" evidence="9">
    <location>
        <begin position="47"/>
        <end position="176"/>
    </location>
</feature>